<accession>A0A8S5NP08</accession>
<sequence length="60" mass="6705">MSERDDVPFEKPVAEMSRTEILAVFEAYGFADAMGHRLTMCRHFSELVELAAGRGGVKED</sequence>
<dbReference type="EMBL" id="BK015208">
    <property type="protein sequence ID" value="DAD96103.1"/>
    <property type="molecule type" value="Genomic_DNA"/>
</dbReference>
<organism evidence="1">
    <name type="scientific">Myoviridae sp. ctpjm1</name>
    <dbReference type="NCBI Taxonomy" id="2826699"/>
    <lineage>
        <taxon>Viruses</taxon>
        <taxon>Duplodnaviria</taxon>
        <taxon>Heunggongvirae</taxon>
        <taxon>Uroviricota</taxon>
        <taxon>Caudoviricetes</taxon>
    </lineage>
</organism>
<name>A0A8S5NP08_9CAUD</name>
<protein>
    <submittedName>
        <fullName evidence="1">Srine/threonine-protein phosphatase PP1-alpha catalytic subunit</fullName>
    </submittedName>
</protein>
<evidence type="ECO:0000313" key="1">
    <source>
        <dbReference type="EMBL" id="DAD96103.1"/>
    </source>
</evidence>
<proteinExistence type="predicted"/>
<reference evidence="1" key="1">
    <citation type="journal article" date="2021" name="Proc. Natl. Acad. Sci. U.S.A.">
        <title>A Catalog of Tens of Thousands of Viruses from Human Metagenomes Reveals Hidden Associations with Chronic Diseases.</title>
        <authorList>
            <person name="Tisza M.J."/>
            <person name="Buck C.B."/>
        </authorList>
    </citation>
    <scope>NUCLEOTIDE SEQUENCE</scope>
    <source>
        <strain evidence="1">Ctpjm1</strain>
    </source>
</reference>